<protein>
    <submittedName>
        <fullName evidence="1">Uncharacterized protein</fullName>
    </submittedName>
</protein>
<dbReference type="EMBL" id="JAUEPU010000063">
    <property type="protein sequence ID" value="KAK0482913.1"/>
    <property type="molecule type" value="Genomic_DNA"/>
</dbReference>
<sequence>MYLPSTLEAALLFAPAIVSFSYNYPTMKIRIFTTHATETAFFLYREAETKDLHMVLEHTKSDIRRVISEDVIAKKFTLNLDCIVLNLVVENAPQNICAIFMQCRFLGVLRYSQSTGPAEFVHHHSVDRMVYWGPWETIIVDAVPDVEIQHVGDWYMYSLVHGLKDNKYLQDLVRKLNLTMVHSCT</sequence>
<reference evidence="1" key="1">
    <citation type="submission" date="2023-06" db="EMBL/GenBank/DDBJ databases">
        <authorList>
            <consortium name="Lawrence Berkeley National Laboratory"/>
            <person name="Ahrendt S."/>
            <person name="Sahu N."/>
            <person name="Indic B."/>
            <person name="Wong-Bajracharya J."/>
            <person name="Merenyi Z."/>
            <person name="Ke H.-M."/>
            <person name="Monk M."/>
            <person name="Kocsube S."/>
            <person name="Drula E."/>
            <person name="Lipzen A."/>
            <person name="Balint B."/>
            <person name="Henrissat B."/>
            <person name="Andreopoulos B."/>
            <person name="Martin F.M."/>
            <person name="Harder C.B."/>
            <person name="Rigling D."/>
            <person name="Ford K.L."/>
            <person name="Foster G.D."/>
            <person name="Pangilinan J."/>
            <person name="Papanicolaou A."/>
            <person name="Barry K."/>
            <person name="LaButti K."/>
            <person name="Viragh M."/>
            <person name="Koriabine M."/>
            <person name="Yan M."/>
            <person name="Riley R."/>
            <person name="Champramary S."/>
            <person name="Plett K.L."/>
            <person name="Tsai I.J."/>
            <person name="Slot J."/>
            <person name="Sipos G."/>
            <person name="Plett J."/>
            <person name="Nagy L.G."/>
            <person name="Grigoriev I.V."/>
        </authorList>
    </citation>
    <scope>NUCLEOTIDE SEQUENCE</scope>
    <source>
        <strain evidence="1">HWK02</strain>
    </source>
</reference>
<gene>
    <name evidence="1" type="ORF">EDD18DRAFT_1112430</name>
</gene>
<evidence type="ECO:0000313" key="1">
    <source>
        <dbReference type="EMBL" id="KAK0482913.1"/>
    </source>
</evidence>
<evidence type="ECO:0000313" key="2">
    <source>
        <dbReference type="Proteomes" id="UP001175228"/>
    </source>
</evidence>
<keyword evidence="2" id="KW-1185">Reference proteome</keyword>
<name>A0AA39PES3_9AGAR</name>
<organism evidence="1 2">
    <name type="scientific">Armillaria luteobubalina</name>
    <dbReference type="NCBI Taxonomy" id="153913"/>
    <lineage>
        <taxon>Eukaryota</taxon>
        <taxon>Fungi</taxon>
        <taxon>Dikarya</taxon>
        <taxon>Basidiomycota</taxon>
        <taxon>Agaricomycotina</taxon>
        <taxon>Agaricomycetes</taxon>
        <taxon>Agaricomycetidae</taxon>
        <taxon>Agaricales</taxon>
        <taxon>Marasmiineae</taxon>
        <taxon>Physalacriaceae</taxon>
        <taxon>Armillaria</taxon>
    </lineage>
</organism>
<proteinExistence type="predicted"/>
<dbReference type="Proteomes" id="UP001175228">
    <property type="component" value="Unassembled WGS sequence"/>
</dbReference>
<comment type="caution">
    <text evidence="1">The sequence shown here is derived from an EMBL/GenBank/DDBJ whole genome shotgun (WGS) entry which is preliminary data.</text>
</comment>
<accession>A0AA39PES3</accession>
<dbReference type="AlphaFoldDB" id="A0AA39PES3"/>